<dbReference type="Proteomes" id="UP000639772">
    <property type="component" value="Chromosome 3"/>
</dbReference>
<feature type="compositionally biased region" description="Pro residues" evidence="1">
    <location>
        <begin position="78"/>
        <end position="91"/>
    </location>
</feature>
<feature type="region of interest" description="Disordered" evidence="1">
    <location>
        <begin position="67"/>
        <end position="91"/>
    </location>
</feature>
<organism evidence="2 4">
    <name type="scientific">Vanilla planifolia</name>
    <name type="common">Vanilla</name>
    <dbReference type="NCBI Taxonomy" id="51239"/>
    <lineage>
        <taxon>Eukaryota</taxon>
        <taxon>Viridiplantae</taxon>
        <taxon>Streptophyta</taxon>
        <taxon>Embryophyta</taxon>
        <taxon>Tracheophyta</taxon>
        <taxon>Spermatophyta</taxon>
        <taxon>Magnoliopsida</taxon>
        <taxon>Liliopsida</taxon>
        <taxon>Asparagales</taxon>
        <taxon>Orchidaceae</taxon>
        <taxon>Vanilloideae</taxon>
        <taxon>Vanilleae</taxon>
        <taxon>Vanilla</taxon>
    </lineage>
</organism>
<dbReference type="Proteomes" id="UP000636800">
    <property type="component" value="Chromosome 3"/>
</dbReference>
<evidence type="ECO:0000313" key="5">
    <source>
        <dbReference type="Proteomes" id="UP000639772"/>
    </source>
</evidence>
<evidence type="ECO:0000313" key="3">
    <source>
        <dbReference type="EMBL" id="KAG0490791.1"/>
    </source>
</evidence>
<dbReference type="EMBL" id="JADCNL010000003">
    <property type="protein sequence ID" value="KAG0489050.1"/>
    <property type="molecule type" value="Genomic_DNA"/>
</dbReference>
<proteinExistence type="predicted"/>
<evidence type="ECO:0000313" key="4">
    <source>
        <dbReference type="Proteomes" id="UP000636800"/>
    </source>
</evidence>
<evidence type="ECO:0000313" key="2">
    <source>
        <dbReference type="EMBL" id="KAG0489050.1"/>
    </source>
</evidence>
<keyword evidence="4" id="KW-1185">Reference proteome</keyword>
<dbReference type="EMBL" id="JADCNM010000003">
    <property type="protein sequence ID" value="KAG0490791.1"/>
    <property type="molecule type" value="Genomic_DNA"/>
</dbReference>
<name>A0A835RB78_VANPL</name>
<protein>
    <submittedName>
        <fullName evidence="2">Uncharacterized protein</fullName>
    </submittedName>
</protein>
<gene>
    <name evidence="3" type="ORF">HPP92_007654</name>
    <name evidence="2" type="ORF">HPP92_007861</name>
</gene>
<accession>A0A835RB78</accession>
<dbReference type="AlphaFoldDB" id="A0A835RB78"/>
<reference evidence="4 5" key="1">
    <citation type="journal article" date="2020" name="Nat. Food">
        <title>A phased Vanilla planifolia genome enables genetic improvement of flavour and production.</title>
        <authorList>
            <person name="Hasing T."/>
            <person name="Tang H."/>
            <person name="Brym M."/>
            <person name="Khazi F."/>
            <person name="Huang T."/>
            <person name="Chambers A.H."/>
        </authorList>
    </citation>
    <scope>NUCLEOTIDE SEQUENCE [LARGE SCALE GENOMIC DNA]</scope>
    <source>
        <tissue evidence="2">Leaf</tissue>
    </source>
</reference>
<evidence type="ECO:0000256" key="1">
    <source>
        <dbReference type="SAM" id="MobiDB-lite"/>
    </source>
</evidence>
<comment type="caution">
    <text evidence="2">The sequence shown here is derived from an EMBL/GenBank/DDBJ whole genome shotgun (WGS) entry which is preliminary data.</text>
</comment>
<sequence length="91" mass="9837">MPPHLGACEARRSPPGICLPIPPHLTPLPTPRTPVHLLRYLHLLPGVVRPSTQPTAINAIEIFSGCGKRSQSVDRTRPPPAGRSPHRVVPP</sequence>